<evidence type="ECO:0000256" key="1">
    <source>
        <dbReference type="ARBA" id="ARBA00001936"/>
    </source>
</evidence>
<evidence type="ECO:0000256" key="3">
    <source>
        <dbReference type="ARBA" id="ARBA00022723"/>
    </source>
</evidence>
<dbReference type="AlphaFoldDB" id="A0A3S5CAV8"/>
<feature type="domain" description="Nudix hydrolase" evidence="7">
    <location>
        <begin position="30"/>
        <end position="165"/>
    </location>
</feature>
<dbReference type="OrthoDB" id="9802805at2"/>
<name>A0A3S5CAV8_9NEIS</name>
<evidence type="ECO:0000256" key="2">
    <source>
        <dbReference type="ARBA" id="ARBA00001946"/>
    </source>
</evidence>
<dbReference type="InterPro" id="IPR015797">
    <property type="entry name" value="NUDIX_hydrolase-like_dom_sf"/>
</dbReference>
<dbReference type="CDD" id="cd03426">
    <property type="entry name" value="NUDIX_CoAse_Nudt7"/>
    <property type="match status" value="1"/>
</dbReference>
<evidence type="ECO:0000313" key="9">
    <source>
        <dbReference type="Proteomes" id="UP000272771"/>
    </source>
</evidence>
<dbReference type="InterPro" id="IPR045121">
    <property type="entry name" value="CoAse"/>
</dbReference>
<gene>
    <name evidence="8" type="ORF">NCTC12742_01730</name>
</gene>
<dbReference type="SUPFAM" id="SSF55811">
    <property type="entry name" value="Nudix"/>
    <property type="match status" value="1"/>
</dbReference>
<dbReference type="RefSeq" id="WP_004283711.1">
    <property type="nucleotide sequence ID" value="NZ_CAUJRG010000005.1"/>
</dbReference>
<dbReference type="Gene3D" id="3.90.79.10">
    <property type="entry name" value="Nucleoside Triphosphate Pyrophosphohydrolase"/>
    <property type="match status" value="1"/>
</dbReference>
<keyword evidence="4 8" id="KW-0378">Hydrolase</keyword>
<dbReference type="Pfam" id="PF00293">
    <property type="entry name" value="NUDIX"/>
    <property type="match status" value="1"/>
</dbReference>
<dbReference type="Proteomes" id="UP000272771">
    <property type="component" value="Chromosome"/>
</dbReference>
<dbReference type="GO" id="GO:0010945">
    <property type="term" value="F:coenzyme A diphosphatase activity"/>
    <property type="evidence" value="ECO:0007669"/>
    <property type="project" value="InterPro"/>
</dbReference>
<dbReference type="EMBL" id="LR134533">
    <property type="protein sequence ID" value="VEJ51825.1"/>
    <property type="molecule type" value="Genomic_DNA"/>
</dbReference>
<dbReference type="InterPro" id="IPR000086">
    <property type="entry name" value="NUDIX_hydrolase_dom"/>
</dbReference>
<dbReference type="GO" id="GO:0046872">
    <property type="term" value="F:metal ion binding"/>
    <property type="evidence" value="ECO:0007669"/>
    <property type="project" value="UniProtKB-KW"/>
</dbReference>
<evidence type="ECO:0000256" key="5">
    <source>
        <dbReference type="ARBA" id="ARBA00022842"/>
    </source>
</evidence>
<protein>
    <submittedName>
        <fullName evidence="8">Putative NUDIX hydrolase</fullName>
    </submittedName>
</protein>
<dbReference type="PROSITE" id="PS51462">
    <property type="entry name" value="NUDIX"/>
    <property type="match status" value="1"/>
</dbReference>
<keyword evidence="9" id="KW-1185">Reference proteome</keyword>
<comment type="cofactor">
    <cofactor evidence="1">
        <name>Mn(2+)</name>
        <dbReference type="ChEBI" id="CHEBI:29035"/>
    </cofactor>
</comment>
<sequence length="211" mass="24059">MTQEELTDFYRQAHRYPARGGLERNRLFASNTAVSAAVLLATVYKDGQWQILLTRRAETLRRHNGQIAFAGGRYDSTDTSLTHTALRETFEETGIAAHHWNTFSPFTPYYTPSGYSVLPVPALCAHNPETLINTDEVAEIFYLPLTFALQQQHYQTRAVKHGQTVLRLPALPYLDYDIWGLTAIILYDLAERYRLYTETSNPPIFSDGLNK</sequence>
<evidence type="ECO:0000259" key="7">
    <source>
        <dbReference type="PROSITE" id="PS51462"/>
    </source>
</evidence>
<evidence type="ECO:0000256" key="6">
    <source>
        <dbReference type="ARBA" id="ARBA00023211"/>
    </source>
</evidence>
<dbReference type="PANTHER" id="PTHR12992:SF11">
    <property type="entry name" value="MITOCHONDRIAL COENZYME A DIPHOSPHATASE NUDT8"/>
    <property type="match status" value="1"/>
</dbReference>
<dbReference type="STRING" id="28091.SAMEA3174300_00287"/>
<evidence type="ECO:0000313" key="8">
    <source>
        <dbReference type="EMBL" id="VEJ51825.1"/>
    </source>
</evidence>
<keyword evidence="5" id="KW-0460">Magnesium</keyword>
<proteinExistence type="predicted"/>
<keyword evidence="6" id="KW-0464">Manganese</keyword>
<keyword evidence="3" id="KW-0479">Metal-binding</keyword>
<dbReference type="PANTHER" id="PTHR12992">
    <property type="entry name" value="NUDIX HYDROLASE"/>
    <property type="match status" value="1"/>
</dbReference>
<reference evidence="8 9" key="1">
    <citation type="submission" date="2018-12" db="EMBL/GenBank/DDBJ databases">
        <authorList>
            <consortium name="Pathogen Informatics"/>
        </authorList>
    </citation>
    <scope>NUCLEOTIDE SEQUENCE [LARGE SCALE GENOMIC DNA]</scope>
    <source>
        <strain evidence="8 9">NCTC12742</strain>
    </source>
</reference>
<comment type="cofactor">
    <cofactor evidence="2">
        <name>Mg(2+)</name>
        <dbReference type="ChEBI" id="CHEBI:18420"/>
    </cofactor>
</comment>
<evidence type="ECO:0000256" key="4">
    <source>
        <dbReference type="ARBA" id="ARBA00022801"/>
    </source>
</evidence>
<accession>A0A3S5CAV8</accession>
<organism evidence="8 9">
    <name type="scientific">Neisseria weaveri</name>
    <dbReference type="NCBI Taxonomy" id="28091"/>
    <lineage>
        <taxon>Bacteria</taxon>
        <taxon>Pseudomonadati</taxon>
        <taxon>Pseudomonadota</taxon>
        <taxon>Betaproteobacteria</taxon>
        <taxon>Neisseriales</taxon>
        <taxon>Neisseriaceae</taxon>
        <taxon>Neisseria</taxon>
    </lineage>
</organism>